<keyword evidence="2" id="KW-1185">Reference proteome</keyword>
<protein>
    <submittedName>
        <fullName evidence="1">IS66 family insertion sequence element accessory protein TnpB</fullName>
    </submittedName>
</protein>
<accession>A0AAE3JJZ3</accession>
<gene>
    <name evidence="1" type="primary">tnpB</name>
    <name evidence="1" type="ORF">K7J14_14700</name>
</gene>
<dbReference type="NCBIfam" id="NF033819">
    <property type="entry name" value="IS66_TnpB"/>
    <property type="match status" value="1"/>
</dbReference>
<organism evidence="1 2">
    <name type="scientific">Teretinema zuelzerae</name>
    <dbReference type="NCBI Taxonomy" id="156"/>
    <lineage>
        <taxon>Bacteria</taxon>
        <taxon>Pseudomonadati</taxon>
        <taxon>Spirochaetota</taxon>
        <taxon>Spirochaetia</taxon>
        <taxon>Spirochaetales</taxon>
        <taxon>Treponemataceae</taxon>
        <taxon>Teretinema</taxon>
    </lineage>
</organism>
<name>A0AAE3JJZ3_9SPIR</name>
<dbReference type="PANTHER" id="PTHR36455">
    <property type="match status" value="1"/>
</dbReference>
<dbReference type="EMBL" id="JAINWA010000003">
    <property type="protein sequence ID" value="MCD1655946.1"/>
    <property type="molecule type" value="Genomic_DNA"/>
</dbReference>
<dbReference type="Pfam" id="PF05717">
    <property type="entry name" value="TnpB_IS66"/>
    <property type="match status" value="1"/>
</dbReference>
<dbReference type="AlphaFoldDB" id="A0AAE3JJZ3"/>
<sequence>MRKQINGLSALVQAERSSGPFDGSYYVFCGKTKKVIKVLYWDRTGFCLWLKRLEKDSFPWPQGESDLTEITRNQIRLLLRGIDIWKAHKEVQCSIAG</sequence>
<dbReference type="RefSeq" id="WP_230758086.1">
    <property type="nucleotide sequence ID" value="NZ_JAINWA010000003.1"/>
</dbReference>
<dbReference type="Proteomes" id="UP001198163">
    <property type="component" value="Unassembled WGS sequence"/>
</dbReference>
<proteinExistence type="predicted"/>
<dbReference type="InterPro" id="IPR008878">
    <property type="entry name" value="Transposase_IS66_Orf2"/>
</dbReference>
<dbReference type="PANTHER" id="PTHR36455:SF1">
    <property type="entry name" value="BLR8292 PROTEIN"/>
    <property type="match status" value="1"/>
</dbReference>
<evidence type="ECO:0000313" key="1">
    <source>
        <dbReference type="EMBL" id="MCD1655946.1"/>
    </source>
</evidence>
<comment type="caution">
    <text evidence="1">The sequence shown here is derived from an EMBL/GenBank/DDBJ whole genome shotgun (WGS) entry which is preliminary data.</text>
</comment>
<evidence type="ECO:0000313" key="2">
    <source>
        <dbReference type="Proteomes" id="UP001198163"/>
    </source>
</evidence>
<reference evidence="1" key="1">
    <citation type="submission" date="2021-08" db="EMBL/GenBank/DDBJ databases">
        <title>Comparative analyses of Brucepasteria parasyntrophica and Teretinema zuelzerae.</title>
        <authorList>
            <person name="Song Y."/>
            <person name="Brune A."/>
        </authorList>
    </citation>
    <scope>NUCLEOTIDE SEQUENCE</scope>
    <source>
        <strain evidence="1">DSM 1903</strain>
    </source>
</reference>